<keyword evidence="3" id="KW-0804">Transcription</keyword>
<feature type="domain" description="HTH luxR-type" evidence="4">
    <location>
        <begin position="750"/>
        <end position="815"/>
    </location>
</feature>
<dbReference type="SMART" id="SM00421">
    <property type="entry name" value="HTH_LUXR"/>
    <property type="match status" value="1"/>
</dbReference>
<gene>
    <name evidence="5" type="ORF">PUP29_10710</name>
</gene>
<dbReference type="Gene3D" id="1.25.40.10">
    <property type="entry name" value="Tetratricopeptide repeat domain"/>
    <property type="match status" value="1"/>
</dbReference>
<evidence type="ECO:0000313" key="5">
    <source>
        <dbReference type="EMBL" id="XCC61986.1"/>
    </source>
</evidence>
<keyword evidence="1" id="KW-0805">Transcription regulation</keyword>
<dbReference type="CDD" id="cd06170">
    <property type="entry name" value="LuxR_C_like"/>
    <property type="match status" value="1"/>
</dbReference>
<dbReference type="InterPro" id="IPR059106">
    <property type="entry name" value="WHD_MalT"/>
</dbReference>
<dbReference type="InterPro" id="IPR011990">
    <property type="entry name" value="TPR-like_helical_dom_sf"/>
</dbReference>
<accession>A0AAU8A817</accession>
<dbReference type="SUPFAM" id="SSF46894">
    <property type="entry name" value="C-terminal effector domain of the bipartite response regulators"/>
    <property type="match status" value="1"/>
</dbReference>
<proteinExistence type="predicted"/>
<dbReference type="PRINTS" id="PR00038">
    <property type="entry name" value="HTHLUXR"/>
</dbReference>
<dbReference type="PANTHER" id="PTHR44688:SF16">
    <property type="entry name" value="DNA-BINDING TRANSCRIPTIONAL ACTIVATOR DEVR_DOSR"/>
    <property type="match status" value="1"/>
</dbReference>
<evidence type="ECO:0000256" key="2">
    <source>
        <dbReference type="ARBA" id="ARBA00023125"/>
    </source>
</evidence>
<dbReference type="InterPro" id="IPR027417">
    <property type="entry name" value="P-loop_NTPase"/>
</dbReference>
<dbReference type="PANTHER" id="PTHR44688">
    <property type="entry name" value="DNA-BINDING TRANSCRIPTIONAL ACTIVATOR DEVR_DOSR"/>
    <property type="match status" value="1"/>
</dbReference>
<dbReference type="EMBL" id="CP117826">
    <property type="protein sequence ID" value="XCC61986.1"/>
    <property type="molecule type" value="Genomic_DNA"/>
</dbReference>
<dbReference type="GO" id="GO:0006355">
    <property type="term" value="P:regulation of DNA-templated transcription"/>
    <property type="evidence" value="ECO:0007669"/>
    <property type="project" value="InterPro"/>
</dbReference>
<dbReference type="Pfam" id="PF25873">
    <property type="entry name" value="WHD_MalT"/>
    <property type="match status" value="1"/>
</dbReference>
<dbReference type="InterPro" id="IPR000792">
    <property type="entry name" value="Tscrpt_reg_LuxR_C"/>
</dbReference>
<dbReference type="Gene3D" id="1.10.10.10">
    <property type="entry name" value="Winged helix-like DNA-binding domain superfamily/Winged helix DNA-binding domain"/>
    <property type="match status" value="1"/>
</dbReference>
<dbReference type="GO" id="GO:0003677">
    <property type="term" value="F:DNA binding"/>
    <property type="evidence" value="ECO:0007669"/>
    <property type="project" value="UniProtKB-KW"/>
</dbReference>
<dbReference type="AlphaFoldDB" id="A0AAU8A817"/>
<evidence type="ECO:0000259" key="4">
    <source>
        <dbReference type="PROSITE" id="PS50043"/>
    </source>
</evidence>
<protein>
    <submittedName>
        <fullName evidence="5">LuxR C-terminal-related transcriptional regulator</fullName>
    </submittedName>
</protein>
<dbReference type="Pfam" id="PF00196">
    <property type="entry name" value="GerE"/>
    <property type="match status" value="1"/>
</dbReference>
<dbReference type="RefSeq" id="WP_353423297.1">
    <property type="nucleotide sequence ID" value="NZ_CP117826.1"/>
</dbReference>
<dbReference type="InterPro" id="IPR016032">
    <property type="entry name" value="Sig_transdc_resp-reg_C-effctor"/>
</dbReference>
<dbReference type="SUPFAM" id="SSF52540">
    <property type="entry name" value="P-loop containing nucleoside triphosphate hydrolases"/>
    <property type="match status" value="1"/>
</dbReference>
<keyword evidence="2" id="KW-0238">DNA-binding</keyword>
<organism evidence="5">
    <name type="scientific">Christensenella massiliensis</name>
    <dbReference type="NCBI Taxonomy" id="1805714"/>
    <lineage>
        <taxon>Bacteria</taxon>
        <taxon>Bacillati</taxon>
        <taxon>Bacillota</taxon>
        <taxon>Clostridia</taxon>
        <taxon>Christensenellales</taxon>
        <taxon>Christensenellaceae</taxon>
        <taxon>Christensenella</taxon>
    </lineage>
</organism>
<name>A0AAU8A817_9FIRM</name>
<dbReference type="PROSITE" id="PS50043">
    <property type="entry name" value="HTH_LUXR_2"/>
    <property type="match status" value="1"/>
</dbReference>
<evidence type="ECO:0000256" key="3">
    <source>
        <dbReference type="ARBA" id="ARBA00023163"/>
    </source>
</evidence>
<sequence length="827" mass="95475">MKHEHARILSRSRLNEKLEDILQYPLTVVTAPMGFGKTTAVRSFIDERTLPHIWLTMTESVKIAASEYFWFLLEKGVRAKAPRLAQALRESGFPSDSVQISRMIDTLEQNSSLPETVVIIDDYYLIENSEINALMKRLVYAQIPWLHIVIISRKVPAIGVDELIVKGFCHTIDTGDLSFTEEELESYLDMVSFHGSEESRQKIRSYAGGWITAIYLMTLGLSQNKNLEFYRSINAMLKSSFFDRYPPEIKDFLFRLSFFDMLTADQAVYLFDDPVAAQRLERLYEDNAFITLDREGRYRFHQIFLDFLREERKGCSLDRRSLMQRAGEWYSMQEDHALAFKYWMAAGNYEAILDELEKTDIRNINSIDRKLIFQVFSNVRDEQKYKYPIATLRYIWLVICFIDKDRGAQMLNRMEAYFMQHEHKTYSRNQILAEIAMVSTTLAFNDAEQFISCTKKALQLLNGKTTIIRNRKSVLPYGVPHFTYDYYRTPGEYRKTVDILVNGFKSHIEATGGCGMGCINLARAEYGLETGAFENVELAAQKAIYKARMREQSTVEAGAYMTLARLYLYQNRTGELWQVLDHIDEMAHAERDTIVLNTLDNCRGYINACMGRLEAIPKWLRQGDMTVYTSQYQGSAFNYIIYGKSILLSEDYIKLEVMTEAFEEYFAAFHNQLGYIHNYIHSAVAKYHIYGMFEGAKTLQKAFDIAQQDGVVMPFAENAEFILPMLKSKLLEADKTFMKKVLQLCEKNTDTGSTSILSPREIEVIILMEAGKSQKEIADSLCISPNTVKRHVQNIYQKLDTNNKTLAIKRFRTACSSQPAEKNPSDF</sequence>
<reference evidence="5" key="1">
    <citation type="submission" date="2023-02" db="EMBL/GenBank/DDBJ databases">
        <title>Gut commensal Christensenella minuta modulates host metabolism via a new class of secondary bile acids.</title>
        <authorList>
            <person name="Liu C."/>
        </authorList>
    </citation>
    <scope>NUCLEOTIDE SEQUENCE</scope>
    <source>
        <strain evidence="5">CA70</strain>
    </source>
</reference>
<dbReference type="InterPro" id="IPR036388">
    <property type="entry name" value="WH-like_DNA-bd_sf"/>
</dbReference>
<evidence type="ECO:0000256" key="1">
    <source>
        <dbReference type="ARBA" id="ARBA00023015"/>
    </source>
</evidence>